<keyword evidence="13 19" id="KW-0472">Membrane</keyword>
<evidence type="ECO:0000256" key="7">
    <source>
        <dbReference type="ARBA" id="ARBA00022475"/>
    </source>
</evidence>
<dbReference type="Pfam" id="PF02654">
    <property type="entry name" value="CobS"/>
    <property type="match status" value="1"/>
</dbReference>
<dbReference type="UniPathway" id="UPA00148">
    <property type="reaction ID" value="UER00238"/>
</dbReference>
<dbReference type="AlphaFoldDB" id="A0A3S9P7F6"/>
<evidence type="ECO:0000256" key="16">
    <source>
        <dbReference type="ARBA" id="ARBA00032853"/>
    </source>
</evidence>
<keyword evidence="12 19" id="KW-1133">Transmembrane helix</keyword>
<comment type="catalytic activity">
    <reaction evidence="17 19">
        <text>alpha-ribazole + adenosylcob(III)inamide-GDP = adenosylcob(III)alamin + GMP + H(+)</text>
        <dbReference type="Rhea" id="RHEA:16049"/>
        <dbReference type="ChEBI" id="CHEBI:10329"/>
        <dbReference type="ChEBI" id="CHEBI:15378"/>
        <dbReference type="ChEBI" id="CHEBI:18408"/>
        <dbReference type="ChEBI" id="CHEBI:58115"/>
        <dbReference type="ChEBI" id="CHEBI:60487"/>
        <dbReference type="EC" id="2.7.8.26"/>
    </reaction>
</comment>
<dbReference type="KEGG" id="fll:EI427_18445"/>
<feature type="transmembrane region" description="Helical" evidence="19">
    <location>
        <begin position="139"/>
        <end position="162"/>
    </location>
</feature>
<dbReference type="Proteomes" id="UP000267268">
    <property type="component" value="Chromosome 1"/>
</dbReference>
<dbReference type="NCBIfam" id="TIGR00317">
    <property type="entry name" value="cobS"/>
    <property type="match status" value="1"/>
</dbReference>
<dbReference type="PANTHER" id="PTHR34148:SF1">
    <property type="entry name" value="ADENOSYLCOBINAMIDE-GDP RIBAZOLETRANSFERASE"/>
    <property type="match status" value="1"/>
</dbReference>
<dbReference type="GO" id="GO:0005886">
    <property type="term" value="C:plasma membrane"/>
    <property type="evidence" value="ECO:0007669"/>
    <property type="project" value="UniProtKB-SubCell"/>
</dbReference>
<name>A0A3S9P7F6_9BACT</name>
<evidence type="ECO:0000256" key="8">
    <source>
        <dbReference type="ARBA" id="ARBA00022573"/>
    </source>
</evidence>
<dbReference type="RefSeq" id="WP_126617519.1">
    <property type="nucleotide sequence ID" value="NZ_CP034562.1"/>
</dbReference>
<sequence>MKKELYLFFTALQFFTRIPIPKWVPFEEEYLQKSRKYFPFIGLIVGLISACAYQGLRYFLSSEISIIFSIISSIWITGAFHEDGLADTFDAFGGGYTKEKILTIMKDSRIGTYGTIALIIILGLKFELLINLQHISDDFLIISIISAHTLSRFMTSLLVDFLPYVQDIDTSKSKPIAITKFKLSPILFGGLIALIPFLFFQHIILFSIIPVVLIFTSYLGIYFKNKIGGYTGDCLGATQQLTEVLIYLLLIISWKFI</sequence>
<feature type="transmembrane region" description="Helical" evidence="19">
    <location>
        <begin position="37"/>
        <end position="56"/>
    </location>
</feature>
<dbReference type="GO" id="GO:0051073">
    <property type="term" value="F:adenosylcobinamide-GDP ribazoletransferase activity"/>
    <property type="evidence" value="ECO:0007669"/>
    <property type="project" value="UniProtKB-UniRule"/>
</dbReference>
<keyword evidence="8 19" id="KW-0169">Cobalamin biosynthesis</keyword>
<keyword evidence="10 19" id="KW-0812">Transmembrane</keyword>
<feature type="transmembrane region" description="Helical" evidence="19">
    <location>
        <begin position="205"/>
        <end position="223"/>
    </location>
</feature>
<feature type="transmembrane region" description="Helical" evidence="19">
    <location>
        <begin position="235"/>
        <end position="254"/>
    </location>
</feature>
<comment type="subcellular location">
    <subcellularLocation>
        <location evidence="2 19">Cell membrane</location>
        <topology evidence="2 19">Multi-pass membrane protein</topology>
    </subcellularLocation>
</comment>
<evidence type="ECO:0000256" key="10">
    <source>
        <dbReference type="ARBA" id="ARBA00022692"/>
    </source>
</evidence>
<evidence type="ECO:0000256" key="1">
    <source>
        <dbReference type="ARBA" id="ARBA00001946"/>
    </source>
</evidence>
<evidence type="ECO:0000313" key="21">
    <source>
        <dbReference type="Proteomes" id="UP000267268"/>
    </source>
</evidence>
<evidence type="ECO:0000256" key="4">
    <source>
        <dbReference type="ARBA" id="ARBA00010561"/>
    </source>
</evidence>
<evidence type="ECO:0000256" key="9">
    <source>
        <dbReference type="ARBA" id="ARBA00022679"/>
    </source>
</evidence>
<evidence type="ECO:0000256" key="15">
    <source>
        <dbReference type="ARBA" id="ARBA00032605"/>
    </source>
</evidence>
<evidence type="ECO:0000313" key="20">
    <source>
        <dbReference type="EMBL" id="AZQ64131.1"/>
    </source>
</evidence>
<evidence type="ECO:0000256" key="19">
    <source>
        <dbReference type="HAMAP-Rule" id="MF_00719"/>
    </source>
</evidence>
<comment type="function">
    <text evidence="14 19">Joins adenosylcobinamide-GDP and alpha-ribazole to generate adenosylcobalamin (Ado-cobalamin). Also synthesizes adenosylcobalamin 5'-phosphate from adenosylcobinamide-GDP and alpha-ribazole 5'-phosphate.</text>
</comment>
<evidence type="ECO:0000256" key="3">
    <source>
        <dbReference type="ARBA" id="ARBA00004663"/>
    </source>
</evidence>
<dbReference type="HAMAP" id="MF_00719">
    <property type="entry name" value="CobS"/>
    <property type="match status" value="1"/>
</dbReference>
<comment type="catalytic activity">
    <reaction evidence="18 19">
        <text>alpha-ribazole 5'-phosphate + adenosylcob(III)inamide-GDP = adenosylcob(III)alamin 5'-phosphate + GMP + H(+)</text>
        <dbReference type="Rhea" id="RHEA:23560"/>
        <dbReference type="ChEBI" id="CHEBI:15378"/>
        <dbReference type="ChEBI" id="CHEBI:57918"/>
        <dbReference type="ChEBI" id="CHEBI:58115"/>
        <dbReference type="ChEBI" id="CHEBI:60487"/>
        <dbReference type="ChEBI" id="CHEBI:60493"/>
        <dbReference type="EC" id="2.7.8.26"/>
    </reaction>
</comment>
<feature type="transmembrane region" description="Helical" evidence="19">
    <location>
        <begin position="183"/>
        <end position="199"/>
    </location>
</feature>
<evidence type="ECO:0000256" key="14">
    <source>
        <dbReference type="ARBA" id="ARBA00025228"/>
    </source>
</evidence>
<organism evidence="20 21">
    <name type="scientific">Flammeovirga pectinis</name>
    <dbReference type="NCBI Taxonomy" id="2494373"/>
    <lineage>
        <taxon>Bacteria</taxon>
        <taxon>Pseudomonadati</taxon>
        <taxon>Bacteroidota</taxon>
        <taxon>Cytophagia</taxon>
        <taxon>Cytophagales</taxon>
        <taxon>Flammeovirgaceae</taxon>
        <taxon>Flammeovirga</taxon>
    </lineage>
</organism>
<evidence type="ECO:0000256" key="5">
    <source>
        <dbReference type="ARBA" id="ARBA00013200"/>
    </source>
</evidence>
<feature type="transmembrane region" description="Helical" evidence="19">
    <location>
        <begin position="110"/>
        <end position="133"/>
    </location>
</feature>
<reference evidence="20 21" key="1">
    <citation type="submission" date="2018-12" db="EMBL/GenBank/DDBJ databases">
        <title>Flammeovirga pectinis sp. nov., isolated from the gut of the Korean scallop, Patinopecten yessoensis.</title>
        <authorList>
            <person name="Bae J.-W."/>
            <person name="Jeong Y.-S."/>
            <person name="Kang W."/>
        </authorList>
    </citation>
    <scope>NUCLEOTIDE SEQUENCE [LARGE SCALE GENOMIC DNA]</scope>
    <source>
        <strain evidence="20 21">L12M1</strain>
    </source>
</reference>
<comment type="similarity">
    <text evidence="4 19">Belongs to the CobS family.</text>
</comment>
<keyword evidence="9 19" id="KW-0808">Transferase</keyword>
<protein>
    <recommendedName>
        <fullName evidence="6 19">Adenosylcobinamide-GDP ribazoletransferase</fullName>
        <ecNumber evidence="5 19">2.7.8.26</ecNumber>
    </recommendedName>
    <alternativeName>
        <fullName evidence="16 19">Cobalamin synthase</fullName>
    </alternativeName>
    <alternativeName>
        <fullName evidence="15 19">Cobalamin-5'-phosphate synthase</fullName>
    </alternativeName>
</protein>
<comment type="pathway">
    <text evidence="3 19">Cofactor biosynthesis; adenosylcobalamin biosynthesis; adenosylcobalamin from cob(II)yrinate a,c-diamide: step 7/7.</text>
</comment>
<evidence type="ECO:0000256" key="13">
    <source>
        <dbReference type="ARBA" id="ARBA00023136"/>
    </source>
</evidence>
<keyword evidence="21" id="KW-1185">Reference proteome</keyword>
<evidence type="ECO:0000256" key="12">
    <source>
        <dbReference type="ARBA" id="ARBA00022989"/>
    </source>
</evidence>
<evidence type="ECO:0000256" key="6">
    <source>
        <dbReference type="ARBA" id="ARBA00015850"/>
    </source>
</evidence>
<proteinExistence type="inferred from homology"/>
<keyword evidence="11 19" id="KW-0460">Magnesium</keyword>
<dbReference type="EC" id="2.7.8.26" evidence="5 19"/>
<accession>A0A3S9P7F6</accession>
<dbReference type="EMBL" id="CP034562">
    <property type="protein sequence ID" value="AZQ64131.1"/>
    <property type="molecule type" value="Genomic_DNA"/>
</dbReference>
<keyword evidence="7 19" id="KW-1003">Cell membrane</keyword>
<dbReference type="PANTHER" id="PTHR34148">
    <property type="entry name" value="ADENOSYLCOBINAMIDE-GDP RIBAZOLETRANSFERASE"/>
    <property type="match status" value="1"/>
</dbReference>
<evidence type="ECO:0000256" key="11">
    <source>
        <dbReference type="ARBA" id="ARBA00022842"/>
    </source>
</evidence>
<dbReference type="GO" id="GO:0009236">
    <property type="term" value="P:cobalamin biosynthetic process"/>
    <property type="evidence" value="ECO:0007669"/>
    <property type="project" value="UniProtKB-UniRule"/>
</dbReference>
<comment type="cofactor">
    <cofactor evidence="1 19">
        <name>Mg(2+)</name>
        <dbReference type="ChEBI" id="CHEBI:18420"/>
    </cofactor>
</comment>
<evidence type="ECO:0000256" key="18">
    <source>
        <dbReference type="ARBA" id="ARBA00049504"/>
    </source>
</evidence>
<evidence type="ECO:0000256" key="17">
    <source>
        <dbReference type="ARBA" id="ARBA00048623"/>
    </source>
</evidence>
<dbReference type="InterPro" id="IPR003805">
    <property type="entry name" value="CobS"/>
</dbReference>
<gene>
    <name evidence="19" type="primary">cobS</name>
    <name evidence="20" type="ORF">EI427_18445</name>
</gene>
<dbReference type="OrthoDB" id="9794626at2"/>
<evidence type="ECO:0000256" key="2">
    <source>
        <dbReference type="ARBA" id="ARBA00004651"/>
    </source>
</evidence>
<dbReference type="NCBIfam" id="NF001277">
    <property type="entry name" value="PRK00235.1-3"/>
    <property type="match status" value="1"/>
</dbReference>
<dbReference type="GO" id="GO:0008818">
    <property type="term" value="F:cobalamin 5'-phosphate synthase activity"/>
    <property type="evidence" value="ECO:0007669"/>
    <property type="project" value="UniProtKB-UniRule"/>
</dbReference>